<keyword evidence="4" id="KW-1185">Reference proteome</keyword>
<feature type="signal peptide" evidence="2">
    <location>
        <begin position="1"/>
        <end position="23"/>
    </location>
</feature>
<name>A0ABS0AMF3_9GAMM</name>
<organism evidence="3 4">
    <name type="scientific">Alloalcanivorax profundimaris</name>
    <dbReference type="NCBI Taxonomy" id="2735259"/>
    <lineage>
        <taxon>Bacteria</taxon>
        <taxon>Pseudomonadati</taxon>
        <taxon>Pseudomonadota</taxon>
        <taxon>Gammaproteobacteria</taxon>
        <taxon>Oceanospirillales</taxon>
        <taxon>Alcanivoracaceae</taxon>
        <taxon>Alloalcanivorax</taxon>
    </lineage>
</organism>
<feature type="region of interest" description="Disordered" evidence="1">
    <location>
        <begin position="19"/>
        <end position="96"/>
    </location>
</feature>
<feature type="compositionally biased region" description="Basic and acidic residues" evidence="1">
    <location>
        <begin position="46"/>
        <end position="83"/>
    </location>
</feature>
<proteinExistence type="predicted"/>
<gene>
    <name evidence="3" type="ORF">Y5W_00603</name>
</gene>
<dbReference type="RefSeq" id="WP_194864136.1">
    <property type="nucleotide sequence ID" value="NZ_ARXX01000006.1"/>
</dbReference>
<feature type="chain" id="PRO_5047131338" evidence="2">
    <location>
        <begin position="24"/>
        <end position="96"/>
    </location>
</feature>
<evidence type="ECO:0000256" key="1">
    <source>
        <dbReference type="SAM" id="MobiDB-lite"/>
    </source>
</evidence>
<dbReference type="EMBL" id="ARXX01000006">
    <property type="protein sequence ID" value="MBF5055309.1"/>
    <property type="molecule type" value="Genomic_DNA"/>
</dbReference>
<evidence type="ECO:0000313" key="3">
    <source>
        <dbReference type="EMBL" id="MBF5055309.1"/>
    </source>
</evidence>
<sequence>MNMKPLLAVLAAAALAGAPAVTAADDAPRDNRQQRLEANRNAAEALRQRGRDQAGEHRSIMRDRMERLDQDARQRNDRVRERSQQPFNGIDRGPAR</sequence>
<protein>
    <submittedName>
        <fullName evidence="3">Uncharacterized protein</fullName>
    </submittedName>
</protein>
<comment type="caution">
    <text evidence="3">The sequence shown here is derived from an EMBL/GenBank/DDBJ whole genome shotgun (WGS) entry which is preliminary data.</text>
</comment>
<reference evidence="3 4" key="1">
    <citation type="submission" date="2012-09" db="EMBL/GenBank/DDBJ databases">
        <title>Genome Sequence of alkane-degrading Bacterium Alcanivorax sp. 521-1.</title>
        <authorList>
            <person name="Lai Q."/>
            <person name="Shao Z."/>
        </authorList>
    </citation>
    <scope>NUCLEOTIDE SEQUENCE [LARGE SCALE GENOMIC DNA]</scope>
    <source>
        <strain evidence="3 4">521-1</strain>
    </source>
</reference>
<feature type="compositionally biased region" description="Basic and acidic residues" evidence="1">
    <location>
        <begin position="26"/>
        <end position="38"/>
    </location>
</feature>
<evidence type="ECO:0000313" key="4">
    <source>
        <dbReference type="Proteomes" id="UP000662703"/>
    </source>
</evidence>
<dbReference type="Proteomes" id="UP000662703">
    <property type="component" value="Unassembled WGS sequence"/>
</dbReference>
<accession>A0ABS0AMF3</accession>
<keyword evidence="2" id="KW-0732">Signal</keyword>
<evidence type="ECO:0000256" key="2">
    <source>
        <dbReference type="SAM" id="SignalP"/>
    </source>
</evidence>